<feature type="domain" description="EF-hand" evidence="2">
    <location>
        <begin position="32"/>
        <end position="67"/>
    </location>
</feature>
<dbReference type="PROSITE" id="PS50222">
    <property type="entry name" value="EF_HAND_2"/>
    <property type="match status" value="2"/>
</dbReference>
<dbReference type="SUPFAM" id="SSF47473">
    <property type="entry name" value="EF-hand"/>
    <property type="match status" value="1"/>
</dbReference>
<dbReference type="InterPro" id="IPR011992">
    <property type="entry name" value="EF-hand-dom_pair"/>
</dbReference>
<sequence>MAGSASSDEQRAARHRMWKLLSRQLIGGLGAPREAQLSALWSRYDADHNGCLSKGELGMMMADYAAARADELEAEELPSLQRMMEEHDDNPFVRSLAEARLLSKRAELELYRAQSHGALPAAAVEAAFKQLDTRHDGRVFRDDFLAHATDVFFGIQMERLQAMKDLESADVAAAQQGGAAGELEEPKGR</sequence>
<accession>A0A7S4AYE3</accession>
<keyword evidence="1" id="KW-0106">Calcium</keyword>
<evidence type="ECO:0000259" key="2">
    <source>
        <dbReference type="PROSITE" id="PS50222"/>
    </source>
</evidence>
<name>A0A7S4AYE3_CHRCT</name>
<dbReference type="InterPro" id="IPR002048">
    <property type="entry name" value="EF_hand_dom"/>
</dbReference>
<dbReference type="Gene3D" id="1.10.238.10">
    <property type="entry name" value="EF-hand"/>
    <property type="match status" value="1"/>
</dbReference>
<evidence type="ECO:0000313" key="3">
    <source>
        <dbReference type="EMBL" id="CAE0747917.1"/>
    </source>
</evidence>
<dbReference type="EMBL" id="HBIZ01000907">
    <property type="protein sequence ID" value="CAE0747917.1"/>
    <property type="molecule type" value="Transcribed_RNA"/>
</dbReference>
<proteinExistence type="predicted"/>
<dbReference type="PROSITE" id="PS00018">
    <property type="entry name" value="EF_HAND_1"/>
    <property type="match status" value="1"/>
</dbReference>
<dbReference type="InterPro" id="IPR018247">
    <property type="entry name" value="EF_Hand_1_Ca_BS"/>
</dbReference>
<organism evidence="3">
    <name type="scientific">Chrysotila carterae</name>
    <name type="common">Marine alga</name>
    <name type="synonym">Syracosphaera carterae</name>
    <dbReference type="NCBI Taxonomy" id="13221"/>
    <lineage>
        <taxon>Eukaryota</taxon>
        <taxon>Haptista</taxon>
        <taxon>Haptophyta</taxon>
        <taxon>Prymnesiophyceae</taxon>
        <taxon>Isochrysidales</taxon>
        <taxon>Isochrysidaceae</taxon>
        <taxon>Chrysotila</taxon>
    </lineage>
</organism>
<protein>
    <recommendedName>
        <fullName evidence="2">EF-hand domain-containing protein</fullName>
    </recommendedName>
</protein>
<feature type="domain" description="EF-hand" evidence="2">
    <location>
        <begin position="119"/>
        <end position="154"/>
    </location>
</feature>
<reference evidence="3" key="1">
    <citation type="submission" date="2021-01" db="EMBL/GenBank/DDBJ databases">
        <authorList>
            <person name="Corre E."/>
            <person name="Pelletier E."/>
            <person name="Niang G."/>
            <person name="Scheremetjew M."/>
            <person name="Finn R."/>
            <person name="Kale V."/>
            <person name="Holt S."/>
            <person name="Cochrane G."/>
            <person name="Meng A."/>
            <person name="Brown T."/>
            <person name="Cohen L."/>
        </authorList>
    </citation>
    <scope>NUCLEOTIDE SEQUENCE</scope>
    <source>
        <strain evidence="3">CCMP645</strain>
    </source>
</reference>
<gene>
    <name evidence="3" type="ORF">PCAR00345_LOCUS499</name>
</gene>
<dbReference type="GO" id="GO:0005509">
    <property type="term" value="F:calcium ion binding"/>
    <property type="evidence" value="ECO:0007669"/>
    <property type="project" value="InterPro"/>
</dbReference>
<evidence type="ECO:0000256" key="1">
    <source>
        <dbReference type="ARBA" id="ARBA00022837"/>
    </source>
</evidence>
<dbReference type="AlphaFoldDB" id="A0A7S4AYE3"/>